<keyword evidence="2" id="KW-1185">Reference proteome</keyword>
<organism evidence="1 2">
    <name type="scientific">Aspergillus aculeatinus CBS 121060</name>
    <dbReference type="NCBI Taxonomy" id="1448322"/>
    <lineage>
        <taxon>Eukaryota</taxon>
        <taxon>Fungi</taxon>
        <taxon>Dikarya</taxon>
        <taxon>Ascomycota</taxon>
        <taxon>Pezizomycotina</taxon>
        <taxon>Eurotiomycetes</taxon>
        <taxon>Eurotiomycetidae</taxon>
        <taxon>Eurotiales</taxon>
        <taxon>Aspergillaceae</taxon>
        <taxon>Aspergillus</taxon>
        <taxon>Aspergillus subgen. Circumdati</taxon>
    </lineage>
</organism>
<name>A0ACD1HKS0_9EURO</name>
<protein>
    <submittedName>
        <fullName evidence="1">Uncharacterized protein</fullName>
    </submittedName>
</protein>
<dbReference type="EMBL" id="KZ824937">
    <property type="protein sequence ID" value="RAH74044.1"/>
    <property type="molecule type" value="Genomic_DNA"/>
</dbReference>
<evidence type="ECO:0000313" key="1">
    <source>
        <dbReference type="EMBL" id="RAH74044.1"/>
    </source>
</evidence>
<sequence length="902" mass="101034">MTCQAQLQSYHFSGTNYGLEIGQNSGSVSAQFHLPPERPETPPSPLSTVPFLRNPDYVDCGSLVDKLDAICAVPASRTAIVGLGGLGKSQLAIEYSYRVRERSPETWVLWIHASNTVRLELSYRELADRLKIYGRRHPQANIFELISSWLNDARHGRWILILDNLDDEHMLFKPLQPRGSLADAAAATAKDVGAARPLIALLPTCPNGAIIVTTRNRNVAINLGYERNILTINPMSETSGLALLRKKLPIGDEGSLSEARLLLRTLEFIPLAIMQAIAVIRSRDPRGSILQYREELGRNLRLLDHEAHEAHAQRDYEADNSILGTWKISFEYIRRARWSAARLLAVMSFYNHQGIPECLLRGFDDDDDDRFHQATTDGTWDCRLTGVPDDENDDGADGESGDEAADGGTKKNDDFEADIRILRDFSFLSVTHDKHIFQSHRLVQRAIKRWLEAREPEMGSQRIALRSLDRNFPFSDYVNVESCRLLFPHLRKAIRTRPSTPEATAAWLSLLMKGAGYAFTVGNWKEAGRMGSMLRLWGAQNLGEPGNIATTFMGGLYQAWAECMRHRLPVAERLLARSVKIAKESLGEDHPQTWETMLELADMYSWAGRFLEAQALRVEVAHRDGAVDSGHSNELALSATNGDSQHGESSQMEQMLSSVLRATKQMMGLEHPLAFHHSLNLVDIYMSQHRWQDAERVLAPLAQSHQDPESFLMLLSITNLASVYEHQERWPAAEACYLRALAGIRTTLDRGHRLHQHLQRALANLYLRQGQIQKAELHLLCLIDLQHRAAAEHDPDLLATLHSLVYVYKSQKRWEDARQTMSKITQMAAGLDGGNHQDTIGARAVLSRHDTAIQEPKEEQRTLVESHPNRSPSSLDAAIGLFLGGGAVWLSLLAGKGPGHRP</sequence>
<reference evidence="1" key="1">
    <citation type="submission" date="2018-02" db="EMBL/GenBank/DDBJ databases">
        <title>The genomes of Aspergillus section Nigri reveals drivers in fungal speciation.</title>
        <authorList>
            <consortium name="DOE Joint Genome Institute"/>
            <person name="Vesth T.C."/>
            <person name="Nybo J."/>
            <person name="Theobald S."/>
            <person name="Brandl J."/>
            <person name="Frisvad J.C."/>
            <person name="Nielsen K.F."/>
            <person name="Lyhne E.K."/>
            <person name="Kogle M.E."/>
            <person name="Kuo A."/>
            <person name="Riley R."/>
            <person name="Clum A."/>
            <person name="Nolan M."/>
            <person name="Lipzen A."/>
            <person name="Salamov A."/>
            <person name="Henrissat B."/>
            <person name="Wiebenga A."/>
            <person name="De vries R.P."/>
            <person name="Grigoriev I.V."/>
            <person name="Mortensen U.H."/>
            <person name="Andersen M.R."/>
            <person name="Baker S.E."/>
        </authorList>
    </citation>
    <scope>NUCLEOTIDE SEQUENCE</scope>
    <source>
        <strain evidence="1">CBS 121060</strain>
    </source>
</reference>
<evidence type="ECO:0000313" key="2">
    <source>
        <dbReference type="Proteomes" id="UP000249661"/>
    </source>
</evidence>
<accession>A0ACD1HKS0</accession>
<gene>
    <name evidence="1" type="ORF">BO66DRAFT_468436</name>
</gene>
<dbReference type="Proteomes" id="UP000249661">
    <property type="component" value="Unassembled WGS sequence"/>
</dbReference>
<proteinExistence type="predicted"/>